<dbReference type="InterPro" id="IPR001872">
    <property type="entry name" value="Peptidase_A8"/>
</dbReference>
<sequence>MRLSTLKKLFNDTGLRWLWLTLLCLIIDQVTKHWVAGTFEYGETLSVLPFFNLYYVHNTGAAFSFLADQGGWQRWFFTAIASVASIVFLVWMAKTPKQQRLLSIAFALILSGAVGNLIDRALFGYVIDFLDFYWGDYHFAAFNIADSVIFIGAALMIFESFTNKDAAQEANPEAVDESNNDKQKKKTNKIGS</sequence>
<dbReference type="PANTHER" id="PTHR33695:SF1">
    <property type="entry name" value="LIPOPROTEIN SIGNAL PEPTIDASE"/>
    <property type="match status" value="1"/>
</dbReference>
<name>A0A099KM24_COLPS</name>
<keyword evidence="6 9" id="KW-0378">Hydrolase</keyword>
<evidence type="ECO:0000256" key="6">
    <source>
        <dbReference type="ARBA" id="ARBA00022801"/>
    </source>
</evidence>
<feature type="active site" evidence="9">
    <location>
        <position position="128"/>
    </location>
</feature>
<evidence type="ECO:0000256" key="8">
    <source>
        <dbReference type="ARBA" id="ARBA00023136"/>
    </source>
</evidence>
<gene>
    <name evidence="9" type="primary">lspA</name>
    <name evidence="13" type="ORF">GAB14E_2976</name>
</gene>
<dbReference type="GO" id="GO:0005886">
    <property type="term" value="C:plasma membrane"/>
    <property type="evidence" value="ECO:0007669"/>
    <property type="project" value="UniProtKB-SubCell"/>
</dbReference>
<dbReference type="UniPathway" id="UPA00665"/>
<evidence type="ECO:0000313" key="14">
    <source>
        <dbReference type="Proteomes" id="UP000029868"/>
    </source>
</evidence>
<dbReference type="RefSeq" id="WP_052093739.1">
    <property type="nucleotide sequence ID" value="NZ_JQEC01000039.1"/>
</dbReference>
<comment type="subcellular location">
    <subcellularLocation>
        <location evidence="9">Cell membrane</location>
        <topology evidence="9">Multi-pass membrane protein</topology>
    </subcellularLocation>
</comment>
<dbReference type="HAMAP" id="MF_00161">
    <property type="entry name" value="LspA"/>
    <property type="match status" value="1"/>
</dbReference>
<keyword evidence="4 9" id="KW-0812">Transmembrane</keyword>
<comment type="catalytic activity">
    <reaction evidence="9 10">
        <text>Release of signal peptides from bacterial membrane prolipoproteins. Hydrolyzes -Xaa-Yaa-Zaa-|-(S,diacylglyceryl)Cys-, in which Xaa is hydrophobic (preferably Leu), and Yaa (Ala or Ser) and Zaa (Gly or Ala) have small, neutral side chains.</text>
        <dbReference type="EC" id="3.4.23.36"/>
    </reaction>
</comment>
<dbReference type="Pfam" id="PF01252">
    <property type="entry name" value="Peptidase_A8"/>
    <property type="match status" value="1"/>
</dbReference>
<dbReference type="NCBIfam" id="TIGR00077">
    <property type="entry name" value="lspA"/>
    <property type="match status" value="1"/>
</dbReference>
<evidence type="ECO:0000256" key="12">
    <source>
        <dbReference type="SAM" id="MobiDB-lite"/>
    </source>
</evidence>
<comment type="pathway">
    <text evidence="9">Protein modification; lipoprotein biosynthesis (signal peptide cleavage).</text>
</comment>
<feature type="transmembrane region" description="Helical" evidence="9">
    <location>
        <begin position="100"/>
        <end position="118"/>
    </location>
</feature>
<accession>A0A099KM24</accession>
<dbReference type="PROSITE" id="PS00855">
    <property type="entry name" value="SPASE_II"/>
    <property type="match status" value="1"/>
</dbReference>
<dbReference type="GO" id="GO:0004190">
    <property type="term" value="F:aspartic-type endopeptidase activity"/>
    <property type="evidence" value="ECO:0007669"/>
    <property type="project" value="UniProtKB-UniRule"/>
</dbReference>
<dbReference type="OrthoDB" id="9810259at2"/>
<evidence type="ECO:0000256" key="9">
    <source>
        <dbReference type="HAMAP-Rule" id="MF_00161"/>
    </source>
</evidence>
<keyword evidence="5 9" id="KW-0064">Aspartyl protease</keyword>
<dbReference type="PANTHER" id="PTHR33695">
    <property type="entry name" value="LIPOPROTEIN SIGNAL PEPTIDASE"/>
    <property type="match status" value="1"/>
</dbReference>
<evidence type="ECO:0000256" key="7">
    <source>
        <dbReference type="ARBA" id="ARBA00022989"/>
    </source>
</evidence>
<evidence type="ECO:0000256" key="2">
    <source>
        <dbReference type="ARBA" id="ARBA00022475"/>
    </source>
</evidence>
<protein>
    <recommendedName>
        <fullName evidence="9">Lipoprotein signal peptidase</fullName>
        <ecNumber evidence="9">3.4.23.36</ecNumber>
    </recommendedName>
    <alternativeName>
        <fullName evidence="9">Prolipoprotein signal peptidase</fullName>
    </alternativeName>
    <alternativeName>
        <fullName evidence="9">Signal peptidase II</fullName>
        <shortName evidence="9">SPase II</shortName>
    </alternativeName>
</protein>
<proteinExistence type="inferred from homology"/>
<dbReference type="AlphaFoldDB" id="A0A099KM24"/>
<comment type="caution">
    <text evidence="9">Lacks conserved residue(s) required for the propagation of feature annotation.</text>
</comment>
<feature type="active site" evidence="9">
    <location>
        <position position="146"/>
    </location>
</feature>
<feature type="transmembrane region" description="Helical" evidence="9">
    <location>
        <begin position="75"/>
        <end position="93"/>
    </location>
</feature>
<feature type="region of interest" description="Disordered" evidence="12">
    <location>
        <begin position="169"/>
        <end position="192"/>
    </location>
</feature>
<dbReference type="MEROPS" id="A08.001"/>
<evidence type="ECO:0000256" key="4">
    <source>
        <dbReference type="ARBA" id="ARBA00022692"/>
    </source>
</evidence>
<dbReference type="EMBL" id="JQEC01000039">
    <property type="protein sequence ID" value="KGJ91819.1"/>
    <property type="molecule type" value="Genomic_DNA"/>
</dbReference>
<comment type="caution">
    <text evidence="13">The sequence shown here is derived from an EMBL/GenBank/DDBJ whole genome shotgun (WGS) entry which is preliminary data.</text>
</comment>
<evidence type="ECO:0000313" key="13">
    <source>
        <dbReference type="EMBL" id="KGJ91819.1"/>
    </source>
</evidence>
<evidence type="ECO:0000256" key="3">
    <source>
        <dbReference type="ARBA" id="ARBA00022670"/>
    </source>
</evidence>
<dbReference type="PATRIC" id="fig|28229.3.peg.2695"/>
<feature type="compositionally biased region" description="Basic residues" evidence="12">
    <location>
        <begin position="183"/>
        <end position="192"/>
    </location>
</feature>
<comment type="function">
    <text evidence="9 10">This protein specifically catalyzes the removal of signal peptides from prolipoproteins.</text>
</comment>
<comment type="similarity">
    <text evidence="1 9 11">Belongs to the peptidase A8 family.</text>
</comment>
<evidence type="ECO:0000256" key="5">
    <source>
        <dbReference type="ARBA" id="ARBA00022750"/>
    </source>
</evidence>
<organism evidence="13 14">
    <name type="scientific">Colwellia psychrerythraea</name>
    <name type="common">Vibrio psychroerythus</name>
    <dbReference type="NCBI Taxonomy" id="28229"/>
    <lineage>
        <taxon>Bacteria</taxon>
        <taxon>Pseudomonadati</taxon>
        <taxon>Pseudomonadota</taxon>
        <taxon>Gammaproteobacteria</taxon>
        <taxon>Alteromonadales</taxon>
        <taxon>Colwelliaceae</taxon>
        <taxon>Colwellia</taxon>
    </lineage>
</organism>
<reference evidence="13 14" key="1">
    <citation type="submission" date="2014-08" db="EMBL/GenBank/DDBJ databases">
        <title>Genomic and Phenotypic Diversity of Colwellia psychrerythraea strains from Disparate Marine Basins.</title>
        <authorList>
            <person name="Techtmann S.M."/>
            <person name="Stelling S.C."/>
            <person name="Utturkar S.M."/>
            <person name="Alshibli N."/>
            <person name="Harris A."/>
            <person name="Brown S.D."/>
            <person name="Hazen T.C."/>
        </authorList>
    </citation>
    <scope>NUCLEOTIDE SEQUENCE [LARGE SCALE GENOMIC DNA]</scope>
    <source>
        <strain evidence="13 14">GAB14E</strain>
    </source>
</reference>
<dbReference type="EC" id="3.4.23.36" evidence="9"/>
<evidence type="ECO:0000256" key="1">
    <source>
        <dbReference type="ARBA" id="ARBA00006139"/>
    </source>
</evidence>
<dbReference type="GO" id="GO:0006508">
    <property type="term" value="P:proteolysis"/>
    <property type="evidence" value="ECO:0007669"/>
    <property type="project" value="UniProtKB-KW"/>
</dbReference>
<dbReference type="Proteomes" id="UP000029868">
    <property type="component" value="Unassembled WGS sequence"/>
</dbReference>
<feature type="transmembrane region" description="Helical" evidence="9">
    <location>
        <begin position="138"/>
        <end position="158"/>
    </location>
</feature>
<evidence type="ECO:0000256" key="10">
    <source>
        <dbReference type="RuleBase" id="RU000594"/>
    </source>
</evidence>
<evidence type="ECO:0000256" key="11">
    <source>
        <dbReference type="RuleBase" id="RU004181"/>
    </source>
</evidence>
<keyword evidence="2 9" id="KW-1003">Cell membrane</keyword>
<keyword evidence="8 9" id="KW-0472">Membrane</keyword>
<dbReference type="PRINTS" id="PR00781">
    <property type="entry name" value="LIPOSIGPTASE"/>
</dbReference>
<keyword evidence="7 9" id="KW-1133">Transmembrane helix</keyword>
<keyword evidence="3 9" id="KW-0645">Protease</keyword>
<keyword evidence="13" id="KW-0449">Lipoprotein</keyword>